<dbReference type="RefSeq" id="WP_188689798.1">
    <property type="nucleotide sequence ID" value="NZ_BMLY01000001.1"/>
</dbReference>
<proteinExistence type="predicted"/>
<reference evidence="3" key="1">
    <citation type="journal article" date="2019" name="Int. J. Syst. Evol. Microbiol.">
        <title>The Global Catalogue of Microorganisms (GCM) 10K type strain sequencing project: providing services to taxonomists for standard genome sequencing and annotation.</title>
        <authorList>
            <consortium name="The Broad Institute Genomics Platform"/>
            <consortium name="The Broad Institute Genome Sequencing Center for Infectious Disease"/>
            <person name="Wu L."/>
            <person name="Ma J."/>
        </authorList>
    </citation>
    <scope>NUCLEOTIDE SEQUENCE [LARGE SCALE GENOMIC DNA]</scope>
    <source>
        <strain evidence="3">CGMCC 1.8860</strain>
    </source>
</reference>
<evidence type="ECO:0000313" key="3">
    <source>
        <dbReference type="Proteomes" id="UP000621859"/>
    </source>
</evidence>
<keyword evidence="1" id="KW-0732">Signal</keyword>
<accession>A0ABQ2PIX4</accession>
<evidence type="ECO:0000313" key="2">
    <source>
        <dbReference type="EMBL" id="GGP25224.1"/>
    </source>
</evidence>
<dbReference type="Proteomes" id="UP000621859">
    <property type="component" value="Unassembled WGS sequence"/>
</dbReference>
<sequence length="288" mass="32243">MRKHYQRASKAWLLAILLLLAAVAAAQTPAEALLGHYQSLTSQLEHNQFGQPLVLASTQTDKELKGEIYAVVDHPFSEFKAGVSDPGNWCDILILHLNIKYCHQGTKADQLVVFIGRKFDQPLSDAHELDFAWHTLAGDDGYSHVSLVAANGPLGTHDYRINLESAPLDAGHTFVHLSYAYGYGLTAKLALQTYLNTLGSDKVGFTTVDGVPVGGIRGLVERNTIRYYFAIESWLSAPQPEGRMRNWFTATERYPRQLHEMEADEYITMKRNEYRRQQKPLDTHAAAS</sequence>
<gene>
    <name evidence="2" type="ORF">GCM10010971_10430</name>
</gene>
<feature type="signal peptide" evidence="1">
    <location>
        <begin position="1"/>
        <end position="26"/>
    </location>
</feature>
<feature type="chain" id="PRO_5045786865" evidence="1">
    <location>
        <begin position="27"/>
        <end position="288"/>
    </location>
</feature>
<name>A0ABQ2PIX4_9NEIS</name>
<dbReference type="EMBL" id="BMLY01000001">
    <property type="protein sequence ID" value="GGP25224.1"/>
    <property type="molecule type" value="Genomic_DNA"/>
</dbReference>
<keyword evidence="3" id="KW-1185">Reference proteome</keyword>
<protein>
    <submittedName>
        <fullName evidence="2">Uncharacterized protein</fullName>
    </submittedName>
</protein>
<comment type="caution">
    <text evidence="2">The sequence shown here is derived from an EMBL/GenBank/DDBJ whole genome shotgun (WGS) entry which is preliminary data.</text>
</comment>
<evidence type="ECO:0000256" key="1">
    <source>
        <dbReference type="SAM" id="SignalP"/>
    </source>
</evidence>
<organism evidence="2 3">
    <name type="scientific">Silvimonas amylolytica</name>
    <dbReference type="NCBI Taxonomy" id="449663"/>
    <lineage>
        <taxon>Bacteria</taxon>
        <taxon>Pseudomonadati</taxon>
        <taxon>Pseudomonadota</taxon>
        <taxon>Betaproteobacteria</taxon>
        <taxon>Neisseriales</taxon>
        <taxon>Chitinibacteraceae</taxon>
        <taxon>Silvimonas</taxon>
    </lineage>
</organism>